<keyword evidence="1" id="KW-0472">Membrane</keyword>
<keyword evidence="4" id="KW-1185">Reference proteome</keyword>
<organism evidence="3 4">
    <name type="scientific">Ruminococcoides intestinale</name>
    <dbReference type="NCBI Taxonomy" id="3133162"/>
    <lineage>
        <taxon>Bacteria</taxon>
        <taxon>Bacillati</taxon>
        <taxon>Bacillota</taxon>
        <taxon>Clostridia</taxon>
        <taxon>Eubacteriales</taxon>
        <taxon>Oscillospiraceae</taxon>
        <taxon>Ruminococcoides</taxon>
    </lineage>
</organism>
<feature type="transmembrane region" description="Helical" evidence="1">
    <location>
        <begin position="6"/>
        <end position="22"/>
    </location>
</feature>
<feature type="transmembrane region" description="Helical" evidence="1">
    <location>
        <begin position="119"/>
        <end position="140"/>
    </location>
</feature>
<dbReference type="PANTHER" id="PTHR40448:SF1">
    <property type="entry name" value="TWO-COMPONENT SENSOR HISTIDINE KINASE"/>
    <property type="match status" value="1"/>
</dbReference>
<keyword evidence="1" id="KW-0812">Transmembrane</keyword>
<sequence>MISELCYAIVFVIETIISIFYFNNKFKLKRNKEMIFLVAFISSVISFSVAKLNTPALNLLSFFVCNFLILILCYEVNIKSSLFHSFLLLSFMIVTEILVFFIFSVLFSVDLDICFNDKYMLIIQATISKLLYFVTVYFSAKFSSKEYKSDRSYSSLFLCILPIASIVFMYTSIFLCIEYSVNENFKFALVICNLLSLLSNIVVFYVHDKTIKTNRKYTELLLTQQKEDNRVSYYELLKEQNVNSKVLIHDITKHLNSLKMLSMNNNADIVDYIDNIENDFDIMNPIDYSNNALLNLITNRYYQICKKENISFEINIQNTQLDFMSEPDITSLFDNLIANATEAAKQSENKFIIFSIDIRNSNFLVISVLNSSDKKPLQVNENIISSKKDSEMHGIGIKSIKRVVKKYDGIITMTYNDNQKTFNTTITFQLYNPTSDLDNI</sequence>
<evidence type="ECO:0000313" key="4">
    <source>
        <dbReference type="Proteomes" id="UP001490816"/>
    </source>
</evidence>
<reference evidence="3 4" key="1">
    <citation type="submission" date="2024-03" db="EMBL/GenBank/DDBJ databases">
        <title>Human intestinal bacterial collection.</title>
        <authorList>
            <person name="Pauvert C."/>
            <person name="Hitch T.C.A."/>
            <person name="Clavel T."/>
        </authorList>
    </citation>
    <scope>NUCLEOTIDE SEQUENCE [LARGE SCALE GENOMIC DNA]</scope>
    <source>
        <strain evidence="3 4">CLA-JM-H38</strain>
    </source>
</reference>
<feature type="transmembrane region" description="Helical" evidence="1">
    <location>
        <begin position="86"/>
        <end position="107"/>
    </location>
</feature>
<feature type="domain" description="Sensor histidine kinase NatK-like C-terminal" evidence="2">
    <location>
        <begin position="328"/>
        <end position="425"/>
    </location>
</feature>
<dbReference type="Proteomes" id="UP001490816">
    <property type="component" value="Unassembled WGS sequence"/>
</dbReference>
<feature type="transmembrane region" description="Helical" evidence="1">
    <location>
        <begin position="56"/>
        <end position="74"/>
    </location>
</feature>
<dbReference type="PANTHER" id="PTHR40448">
    <property type="entry name" value="TWO-COMPONENT SENSOR HISTIDINE KINASE"/>
    <property type="match status" value="1"/>
</dbReference>
<dbReference type="Gene3D" id="3.30.565.10">
    <property type="entry name" value="Histidine kinase-like ATPase, C-terminal domain"/>
    <property type="match status" value="1"/>
</dbReference>
<keyword evidence="1" id="KW-1133">Transmembrane helix</keyword>
<dbReference type="EMBL" id="JBBMEZ010000030">
    <property type="protein sequence ID" value="MEQ2470609.1"/>
    <property type="molecule type" value="Genomic_DNA"/>
</dbReference>
<dbReference type="InterPro" id="IPR032834">
    <property type="entry name" value="NatK-like_C"/>
</dbReference>
<evidence type="ECO:0000259" key="2">
    <source>
        <dbReference type="Pfam" id="PF14501"/>
    </source>
</evidence>
<evidence type="ECO:0000313" key="3">
    <source>
        <dbReference type="EMBL" id="MEQ2470609.1"/>
    </source>
</evidence>
<accession>A0ABV1FB54</accession>
<evidence type="ECO:0000256" key="1">
    <source>
        <dbReference type="SAM" id="Phobius"/>
    </source>
</evidence>
<protein>
    <submittedName>
        <fullName evidence="3">GHKL domain-containing protein</fullName>
    </submittedName>
</protein>
<feature type="transmembrane region" description="Helical" evidence="1">
    <location>
        <begin position="34"/>
        <end position="50"/>
    </location>
</feature>
<name>A0ABV1FB54_9FIRM</name>
<feature type="transmembrane region" description="Helical" evidence="1">
    <location>
        <begin position="187"/>
        <end position="206"/>
    </location>
</feature>
<gene>
    <name evidence="3" type="ORF">WMO39_09775</name>
</gene>
<dbReference type="InterPro" id="IPR036890">
    <property type="entry name" value="HATPase_C_sf"/>
</dbReference>
<comment type="caution">
    <text evidence="3">The sequence shown here is derived from an EMBL/GenBank/DDBJ whole genome shotgun (WGS) entry which is preliminary data.</text>
</comment>
<feature type="transmembrane region" description="Helical" evidence="1">
    <location>
        <begin position="152"/>
        <end position="175"/>
    </location>
</feature>
<proteinExistence type="predicted"/>
<dbReference type="RefSeq" id="WP_367286152.1">
    <property type="nucleotide sequence ID" value="NZ_JBBMEZ010000030.1"/>
</dbReference>
<dbReference type="CDD" id="cd16935">
    <property type="entry name" value="HATPase_AgrC-ComD-like"/>
    <property type="match status" value="1"/>
</dbReference>
<dbReference type="SUPFAM" id="SSF55874">
    <property type="entry name" value="ATPase domain of HSP90 chaperone/DNA topoisomerase II/histidine kinase"/>
    <property type="match status" value="1"/>
</dbReference>
<dbReference type="Pfam" id="PF14501">
    <property type="entry name" value="HATPase_c_5"/>
    <property type="match status" value="1"/>
</dbReference>